<dbReference type="PANTHER" id="PTHR10353:SF209">
    <property type="entry name" value="GALACTOLIPID GALACTOSYLTRANSFERASE SFR2, CHLOROPLASTIC"/>
    <property type="match status" value="1"/>
</dbReference>
<dbReference type="GO" id="GO:0005975">
    <property type="term" value="P:carbohydrate metabolic process"/>
    <property type="evidence" value="ECO:0007669"/>
    <property type="project" value="InterPro"/>
</dbReference>
<proteinExistence type="inferred from homology"/>
<dbReference type="SUPFAM" id="SSF51445">
    <property type="entry name" value="(Trans)glycosidases"/>
    <property type="match status" value="1"/>
</dbReference>
<dbReference type="AlphaFoldDB" id="A0A934N4X0"/>
<dbReference type="PANTHER" id="PTHR10353">
    <property type="entry name" value="GLYCOSYL HYDROLASE"/>
    <property type="match status" value="1"/>
</dbReference>
<keyword evidence="6" id="KW-1185">Reference proteome</keyword>
<name>A0A934N4X0_9BACT</name>
<dbReference type="InterPro" id="IPR001360">
    <property type="entry name" value="Glyco_hydro_1"/>
</dbReference>
<keyword evidence="2 5" id="KW-0378">Hydrolase</keyword>
<evidence type="ECO:0000313" key="6">
    <source>
        <dbReference type="Proteomes" id="UP000612893"/>
    </source>
</evidence>
<evidence type="ECO:0000256" key="1">
    <source>
        <dbReference type="ARBA" id="ARBA00010838"/>
    </source>
</evidence>
<evidence type="ECO:0000256" key="2">
    <source>
        <dbReference type="ARBA" id="ARBA00022801"/>
    </source>
</evidence>
<dbReference type="Proteomes" id="UP000612893">
    <property type="component" value="Unassembled WGS sequence"/>
</dbReference>
<dbReference type="PRINTS" id="PR00131">
    <property type="entry name" value="GLHYDRLASE1"/>
</dbReference>
<sequence>MPARGPGEHRFPDGFLWGCATAAHQVEGGNHNSDWWEFERHGGILTGESADPACDHYQRFREDFGLLRLLRNNAHRLSVEWSRIEPSQGQFDARAIAHYREVLTALRGRGIAPMVTLHHFTSPLWFMERGGWAAAGAEDAWLPFVRRTAEELGDLVAAWCTVNEPNIYALQGWMLGESPPGRRGDVRGYYRVLGAMARGHESAYRELQRITPGVPVGLAHHKWLMLPASRRRRDRVAAGAAQLFMDRWPVGTRLRRVVEAPSDYVGLNHYTGSLVEFDRRRPKEQFMRRFNPPDSPTTDFGWAVRPEWMRVALDELRPLGKPVYVTESGIAAADDGRRQEFLLAVLDQVWEARQAGVDVRGYFHWTSMDNFEWAHGYSMRFGLIGVDRETQERKVKPSGWLFARIAEENALPARAPFSVRGEG</sequence>
<organism evidence="5 6">
    <name type="scientific">Candidatus Nephthysia bennettiae</name>
    <dbReference type="NCBI Taxonomy" id="3127016"/>
    <lineage>
        <taxon>Bacteria</taxon>
        <taxon>Bacillati</taxon>
        <taxon>Candidatus Dormiibacterota</taxon>
        <taxon>Candidatus Dormibacteria</taxon>
        <taxon>Candidatus Dormibacterales</taxon>
        <taxon>Candidatus Dormibacteraceae</taxon>
        <taxon>Candidatus Nephthysia</taxon>
    </lineage>
</organism>
<dbReference type="RefSeq" id="WP_338204674.1">
    <property type="nucleotide sequence ID" value="NZ_JAEKNR010000217.1"/>
</dbReference>
<comment type="caution">
    <text evidence="5">The sequence shown here is derived from an EMBL/GenBank/DDBJ whole genome shotgun (WGS) entry which is preliminary data.</text>
</comment>
<dbReference type="EMBL" id="JAEKNR010000217">
    <property type="protein sequence ID" value="MBJ7600725.1"/>
    <property type="molecule type" value="Genomic_DNA"/>
</dbReference>
<dbReference type="GO" id="GO:0008422">
    <property type="term" value="F:beta-glucosidase activity"/>
    <property type="evidence" value="ECO:0007669"/>
    <property type="project" value="TreeGrafter"/>
</dbReference>
<dbReference type="InterPro" id="IPR033132">
    <property type="entry name" value="GH_1_N_CS"/>
</dbReference>
<reference evidence="5" key="1">
    <citation type="submission" date="2020-10" db="EMBL/GenBank/DDBJ databases">
        <title>Ca. Dormibacterota MAGs.</title>
        <authorList>
            <person name="Montgomery K."/>
        </authorList>
    </citation>
    <scope>NUCLEOTIDE SEQUENCE [LARGE SCALE GENOMIC DNA]</scope>
    <source>
        <strain evidence="5">SC8812_S17_10</strain>
    </source>
</reference>
<keyword evidence="3" id="KW-0326">Glycosidase</keyword>
<accession>A0A934N4X0</accession>
<dbReference type="Pfam" id="PF00232">
    <property type="entry name" value="Glyco_hydro_1"/>
    <property type="match status" value="2"/>
</dbReference>
<protein>
    <submittedName>
        <fullName evidence="5">Glycoside hydrolase family 1 protein</fullName>
    </submittedName>
</protein>
<dbReference type="InterPro" id="IPR017853">
    <property type="entry name" value="GH"/>
</dbReference>
<evidence type="ECO:0000313" key="5">
    <source>
        <dbReference type="EMBL" id="MBJ7600725.1"/>
    </source>
</evidence>
<evidence type="ECO:0000256" key="4">
    <source>
        <dbReference type="RuleBase" id="RU003690"/>
    </source>
</evidence>
<gene>
    <name evidence="5" type="ORF">JF922_21980</name>
</gene>
<comment type="similarity">
    <text evidence="1 4">Belongs to the glycosyl hydrolase 1 family.</text>
</comment>
<evidence type="ECO:0000256" key="3">
    <source>
        <dbReference type="ARBA" id="ARBA00023295"/>
    </source>
</evidence>
<dbReference type="PROSITE" id="PS00653">
    <property type="entry name" value="GLYCOSYL_HYDROL_F1_2"/>
    <property type="match status" value="1"/>
</dbReference>
<dbReference type="Gene3D" id="3.20.20.80">
    <property type="entry name" value="Glycosidases"/>
    <property type="match status" value="1"/>
</dbReference>